<name>T1KBD9_TETUR</name>
<protein>
    <recommendedName>
        <fullName evidence="11">Reticulocalbin-3</fullName>
    </recommendedName>
</protein>
<evidence type="ECO:0000256" key="1">
    <source>
        <dbReference type="ARBA" id="ARBA00004319"/>
    </source>
</evidence>
<keyword evidence="6" id="KW-0106">Calcium</keyword>
<reference evidence="15" key="1">
    <citation type="submission" date="2011-08" db="EMBL/GenBank/DDBJ databases">
        <authorList>
            <person name="Rombauts S."/>
        </authorList>
    </citation>
    <scope>NUCLEOTIDE SEQUENCE</scope>
    <source>
        <strain evidence="15">London</strain>
    </source>
</reference>
<dbReference type="AlphaFoldDB" id="T1KBD9"/>
<dbReference type="FunFam" id="1.10.238.10:FF:000104">
    <property type="entry name" value="calumenin isoform X1"/>
    <property type="match status" value="1"/>
</dbReference>
<sequence>MSNLLFILVITVVLINSVFCKQSQHDHLSKESHFTDDNHHNPEYDHEAFLGADESKAFDNLSPEESKDRLSKIVDKIDTNNDGKVSFDELRIWIHKSQAKYILDDVERQWKTHRNSDKDLLSWSDYKKSTYGFMDDLDSGVSEEDAKVYNDMMRRDERRWKAADVNGDDLLTKEEFTNFLHPEEADHMKNIVIDETLEDVDKDGDGKISLNEYISDMYSGSDGADSEVPDWVLREKDQFNTIRDKDKDGFLDRNEVKDWIIPDDSDLSGVEAKHLVSESDEDKDGYLTKEEILNNYDLFVGSQATDFGEALMKHDEL</sequence>
<evidence type="ECO:0000256" key="11">
    <source>
        <dbReference type="ARBA" id="ARBA00072696"/>
    </source>
</evidence>
<comment type="subunit">
    <text evidence="10">Interacts with PCSK6 (immature form including the propeptide); probably involved in the maturation and the secretion of PCSK6.</text>
</comment>
<dbReference type="KEGG" id="tut:107362366"/>
<evidence type="ECO:0000256" key="4">
    <source>
        <dbReference type="ARBA" id="ARBA00022737"/>
    </source>
</evidence>
<dbReference type="SMART" id="SM00054">
    <property type="entry name" value="EFh"/>
    <property type="match status" value="5"/>
</dbReference>
<dbReference type="Pfam" id="PF13833">
    <property type="entry name" value="EF-hand_8"/>
    <property type="match status" value="1"/>
</dbReference>
<dbReference type="Proteomes" id="UP000015104">
    <property type="component" value="Unassembled WGS sequence"/>
</dbReference>
<evidence type="ECO:0000256" key="6">
    <source>
        <dbReference type="ARBA" id="ARBA00022837"/>
    </source>
</evidence>
<dbReference type="PANTHER" id="PTHR10827:SF52">
    <property type="entry name" value="IP16409P"/>
    <property type="match status" value="1"/>
</dbReference>
<dbReference type="InterPro" id="IPR011992">
    <property type="entry name" value="EF-hand-dom_pair"/>
</dbReference>
<dbReference type="EMBL" id="CAEY01001946">
    <property type="status" value="NOT_ANNOTATED_CDS"/>
    <property type="molecule type" value="Genomic_DNA"/>
</dbReference>
<dbReference type="GO" id="GO:0005509">
    <property type="term" value="F:calcium ion binding"/>
    <property type="evidence" value="ECO:0007669"/>
    <property type="project" value="InterPro"/>
</dbReference>
<evidence type="ECO:0000256" key="10">
    <source>
        <dbReference type="ARBA" id="ARBA00063143"/>
    </source>
</evidence>
<evidence type="ECO:0000256" key="12">
    <source>
        <dbReference type="SAM" id="SignalP"/>
    </source>
</evidence>
<evidence type="ECO:0000256" key="3">
    <source>
        <dbReference type="ARBA" id="ARBA00022729"/>
    </source>
</evidence>
<dbReference type="InterPro" id="IPR002048">
    <property type="entry name" value="EF_hand_dom"/>
</dbReference>
<keyword evidence="4" id="KW-0677">Repeat</keyword>
<evidence type="ECO:0000256" key="2">
    <source>
        <dbReference type="ARBA" id="ARBA00022723"/>
    </source>
</evidence>
<dbReference type="PROSITE" id="PS00018">
    <property type="entry name" value="EF_HAND_1"/>
    <property type="match status" value="5"/>
</dbReference>
<dbReference type="Pfam" id="PF13202">
    <property type="entry name" value="EF-hand_5"/>
    <property type="match status" value="1"/>
</dbReference>
<keyword evidence="5" id="KW-0256">Endoplasmic reticulum</keyword>
<evidence type="ECO:0000313" key="14">
    <source>
        <dbReference type="EnsemblMetazoa" id="tetur08g03740.1"/>
    </source>
</evidence>
<dbReference type="HOGENOM" id="CLU_044718_0_1_1"/>
<evidence type="ECO:0000256" key="7">
    <source>
        <dbReference type="ARBA" id="ARBA00023180"/>
    </source>
</evidence>
<comment type="function">
    <text evidence="9">Probable molecular chaperone assisting protein biosynthesis and transport in the endoplasmic reticulum. Required for the proper biosynthesis and transport of pulmonary surfactant-associated protein A/SP-A, pulmonary surfactant-associated protein D/SP-D and the lipid transporter ABCA3. By regulating both the proper expression and the degradation through the endoplasmic reticulum-associated protein degradation pathway of these proteins plays a crucial role in pulmonary surfactant homeostasis. Has an anti-fibrotic activity by negatively regulating the secretion of type I and type III collagens. This calcium-binding protein also transiently associates with immature PCSK6 and regulates its secretion.</text>
</comment>
<dbReference type="SUPFAM" id="SSF47473">
    <property type="entry name" value="EF-hand"/>
    <property type="match status" value="2"/>
</dbReference>
<dbReference type="InterPro" id="IPR018247">
    <property type="entry name" value="EF_Hand_1_Ca_BS"/>
</dbReference>
<dbReference type="Gene3D" id="1.10.238.10">
    <property type="entry name" value="EF-hand"/>
    <property type="match status" value="2"/>
</dbReference>
<evidence type="ECO:0000259" key="13">
    <source>
        <dbReference type="PROSITE" id="PS50222"/>
    </source>
</evidence>
<dbReference type="Pfam" id="PF13499">
    <property type="entry name" value="EF-hand_7"/>
    <property type="match status" value="1"/>
</dbReference>
<reference evidence="14" key="2">
    <citation type="submission" date="2015-06" db="UniProtKB">
        <authorList>
            <consortium name="EnsemblMetazoa"/>
        </authorList>
    </citation>
    <scope>IDENTIFICATION</scope>
</reference>
<evidence type="ECO:0000256" key="9">
    <source>
        <dbReference type="ARBA" id="ARBA00056975"/>
    </source>
</evidence>
<keyword evidence="2" id="KW-0479">Metal-binding</keyword>
<dbReference type="STRING" id="32264.T1KBD9"/>
<dbReference type="GO" id="GO:0005788">
    <property type="term" value="C:endoplasmic reticulum lumen"/>
    <property type="evidence" value="ECO:0007669"/>
    <property type="project" value="UniProtKB-SubCell"/>
</dbReference>
<keyword evidence="15" id="KW-1185">Reference proteome</keyword>
<proteinExistence type="predicted"/>
<dbReference type="PROSITE" id="PS50222">
    <property type="entry name" value="EF_HAND_2"/>
    <property type="match status" value="4"/>
</dbReference>
<keyword evidence="8" id="KW-0143">Chaperone</keyword>
<evidence type="ECO:0000313" key="15">
    <source>
        <dbReference type="Proteomes" id="UP000015104"/>
    </source>
</evidence>
<dbReference type="GO" id="GO:0015031">
    <property type="term" value="P:protein transport"/>
    <property type="evidence" value="ECO:0007669"/>
    <property type="project" value="UniProtKB-ARBA"/>
</dbReference>
<feature type="domain" description="EF-hand" evidence="13">
    <location>
        <begin position="188"/>
        <end position="223"/>
    </location>
</feature>
<feature type="chain" id="PRO_5004580484" description="Reticulocalbin-3" evidence="12">
    <location>
        <begin position="21"/>
        <end position="317"/>
    </location>
</feature>
<gene>
    <name evidence="14" type="primary">107362366</name>
</gene>
<dbReference type="OrthoDB" id="293868at2759"/>
<feature type="domain" description="EF-hand" evidence="13">
    <location>
        <begin position="151"/>
        <end position="186"/>
    </location>
</feature>
<feature type="signal peptide" evidence="12">
    <location>
        <begin position="1"/>
        <end position="20"/>
    </location>
</feature>
<keyword evidence="3 12" id="KW-0732">Signal</keyword>
<organism evidence="14 15">
    <name type="scientific">Tetranychus urticae</name>
    <name type="common">Two-spotted spider mite</name>
    <dbReference type="NCBI Taxonomy" id="32264"/>
    <lineage>
        <taxon>Eukaryota</taxon>
        <taxon>Metazoa</taxon>
        <taxon>Ecdysozoa</taxon>
        <taxon>Arthropoda</taxon>
        <taxon>Chelicerata</taxon>
        <taxon>Arachnida</taxon>
        <taxon>Acari</taxon>
        <taxon>Acariformes</taxon>
        <taxon>Trombidiformes</taxon>
        <taxon>Prostigmata</taxon>
        <taxon>Eleutherengona</taxon>
        <taxon>Raphignathae</taxon>
        <taxon>Tetranychoidea</taxon>
        <taxon>Tetranychidae</taxon>
        <taxon>Tetranychus</taxon>
    </lineage>
</organism>
<dbReference type="CDD" id="cd16226">
    <property type="entry name" value="EFh_CREC_Calumenin_like"/>
    <property type="match status" value="1"/>
</dbReference>
<dbReference type="EnsemblMetazoa" id="tetur08g03740.1">
    <property type="protein sequence ID" value="tetur08g03740.1"/>
    <property type="gene ID" value="tetur08g03740"/>
</dbReference>
<dbReference type="PANTHER" id="PTHR10827">
    <property type="entry name" value="RETICULOCALBIN"/>
    <property type="match status" value="1"/>
</dbReference>
<evidence type="ECO:0000256" key="8">
    <source>
        <dbReference type="ARBA" id="ARBA00023186"/>
    </source>
</evidence>
<comment type="subcellular location">
    <subcellularLocation>
        <location evidence="1">Endoplasmic reticulum lumen</location>
    </subcellularLocation>
</comment>
<accession>T1KBD9</accession>
<feature type="domain" description="EF-hand" evidence="13">
    <location>
        <begin position="65"/>
        <end position="100"/>
    </location>
</feature>
<keyword evidence="7" id="KW-0325">Glycoprotein</keyword>
<evidence type="ECO:0000256" key="5">
    <source>
        <dbReference type="ARBA" id="ARBA00022824"/>
    </source>
</evidence>
<dbReference type="eggNOG" id="KOG4223">
    <property type="taxonomic scope" value="Eukaryota"/>
</dbReference>
<feature type="domain" description="EF-hand" evidence="13">
    <location>
        <begin position="244"/>
        <end position="266"/>
    </location>
</feature>
<dbReference type="OMA" id="FEADVDH"/>